<dbReference type="AlphaFoldDB" id="K1YN20"/>
<dbReference type="EMBL" id="AMFJ01028893">
    <property type="protein sequence ID" value="EKD44365.1"/>
    <property type="molecule type" value="Genomic_DNA"/>
</dbReference>
<sequence length="188" mass="21813">MSDESILKKGAEIQKLGLSHDELSYYWYIENCYTGIHNCVVALEAYTGSFTQTRKLKSVIDSYEKVSADFQYRNALLAWALFESEQYLAGMKIAQEISEKRPDYAIALKIAGYSAYELGKYREANTYLARYYAFQPKDTKIAYILGLTNYYLEDYTTSNLYFNTAVLGGYTPKTELERRLVYNYYILD</sequence>
<comment type="caution">
    <text evidence="1">The sequence shown here is derived from an EMBL/GenBank/DDBJ whole genome shotgun (WGS) entry which is preliminary data.</text>
</comment>
<dbReference type="Gene3D" id="1.25.40.10">
    <property type="entry name" value="Tetratricopeptide repeat domain"/>
    <property type="match status" value="1"/>
</dbReference>
<accession>K1YN20</accession>
<name>K1YN20_9BACT</name>
<reference evidence="1" key="1">
    <citation type="journal article" date="2012" name="Science">
        <title>Fermentation, hydrogen, and sulfur metabolism in multiple uncultivated bacterial phyla.</title>
        <authorList>
            <person name="Wrighton K.C."/>
            <person name="Thomas B.C."/>
            <person name="Sharon I."/>
            <person name="Miller C.S."/>
            <person name="Castelle C.J."/>
            <person name="VerBerkmoes N.C."/>
            <person name="Wilkins M.J."/>
            <person name="Hettich R.L."/>
            <person name="Lipton M.S."/>
            <person name="Williams K.H."/>
            <person name="Long P.E."/>
            <person name="Banfield J.F."/>
        </authorList>
    </citation>
    <scope>NUCLEOTIDE SEQUENCE [LARGE SCALE GENOMIC DNA]</scope>
</reference>
<protein>
    <recommendedName>
        <fullName evidence="2">Tetratricopeptide repeat protein</fullName>
    </recommendedName>
</protein>
<dbReference type="InterPro" id="IPR011990">
    <property type="entry name" value="TPR-like_helical_dom_sf"/>
</dbReference>
<dbReference type="SUPFAM" id="SSF48452">
    <property type="entry name" value="TPR-like"/>
    <property type="match status" value="1"/>
</dbReference>
<feature type="non-terminal residue" evidence="1">
    <location>
        <position position="188"/>
    </location>
</feature>
<gene>
    <name evidence="1" type="ORF">ACD_71C00162G0001</name>
</gene>
<evidence type="ECO:0000313" key="1">
    <source>
        <dbReference type="EMBL" id="EKD44365.1"/>
    </source>
</evidence>
<evidence type="ECO:0008006" key="2">
    <source>
        <dbReference type="Google" id="ProtNLM"/>
    </source>
</evidence>
<organism evidence="1">
    <name type="scientific">uncultured bacterium</name>
    <name type="common">gcode 4</name>
    <dbReference type="NCBI Taxonomy" id="1234023"/>
    <lineage>
        <taxon>Bacteria</taxon>
        <taxon>environmental samples</taxon>
    </lineage>
</organism>
<proteinExistence type="predicted"/>